<dbReference type="Proteomes" id="UP001596250">
    <property type="component" value="Unassembled WGS sequence"/>
</dbReference>
<dbReference type="RefSeq" id="WP_379895583.1">
    <property type="nucleotide sequence ID" value="NZ_CBCSCT010000021.1"/>
</dbReference>
<dbReference type="Pfam" id="PF00144">
    <property type="entry name" value="Beta-lactamase"/>
    <property type="match status" value="1"/>
</dbReference>
<dbReference type="PANTHER" id="PTHR43283">
    <property type="entry name" value="BETA-LACTAMASE-RELATED"/>
    <property type="match status" value="1"/>
</dbReference>
<accession>A0ABW1ISZ8</accession>
<keyword evidence="3" id="KW-1185">Reference proteome</keyword>
<comment type="caution">
    <text evidence="2">The sequence shown here is derived from an EMBL/GenBank/DDBJ whole genome shotgun (WGS) entry which is preliminary data.</text>
</comment>
<evidence type="ECO:0000313" key="3">
    <source>
        <dbReference type="Proteomes" id="UP001596250"/>
    </source>
</evidence>
<proteinExistence type="predicted"/>
<organism evidence="2 3">
    <name type="scientific">Marinicrinis lubricantis</name>
    <dbReference type="NCBI Taxonomy" id="2086470"/>
    <lineage>
        <taxon>Bacteria</taxon>
        <taxon>Bacillati</taxon>
        <taxon>Bacillota</taxon>
        <taxon>Bacilli</taxon>
        <taxon>Bacillales</taxon>
        <taxon>Paenibacillaceae</taxon>
    </lineage>
</organism>
<dbReference type="InterPro" id="IPR050789">
    <property type="entry name" value="Diverse_Enzym_Activities"/>
</dbReference>
<name>A0ABW1ISZ8_9BACL</name>
<sequence>MSNYSHLSDLLKEFVKTGPSGCGCAIAKDGKILFEDYHGYANLEKKQLITPDTVYRLFSNTKVIVCAAALILYERGKFLLNDPLYEYFPEYRHHRVVQNSPNGYTHIVPAKKSMLVKDAFCMSVGLPYTFGDSISARELARVKRELKEKHGKYDLQTEIKAVAEVPLAFEPGSRWLYGYGHELVAGLIEVVSGKTVGQFLQDEIFDPLGMTSTGYRYRDDIENRMATMYQRTEDGQMIEIPGFLDEFHQQDAIYEMGGAGLYSTVRDYLRFSQMLANGGTLDGVQILGRKTIDLMRSNHLSEAQLTDFTNSYHSGYGYGLGVRTMMDPAAGHSNSSIGEFGWTGAAGTWTSIDPSERFSVVYMHQLSPNMEEYHHLRVRAAAYATL</sequence>
<dbReference type="EC" id="3.-.-.-" evidence="2"/>
<dbReference type="Gene3D" id="3.40.710.10">
    <property type="entry name" value="DD-peptidase/beta-lactamase superfamily"/>
    <property type="match status" value="1"/>
</dbReference>
<dbReference type="InterPro" id="IPR012338">
    <property type="entry name" value="Beta-lactam/transpept-like"/>
</dbReference>
<dbReference type="EMBL" id="JBHSQV010000176">
    <property type="protein sequence ID" value="MFC5988136.1"/>
    <property type="molecule type" value="Genomic_DNA"/>
</dbReference>
<keyword evidence="2" id="KW-0378">Hydrolase</keyword>
<dbReference type="PANTHER" id="PTHR43283:SF3">
    <property type="entry name" value="BETA-LACTAMASE FAMILY PROTEIN (AFU_ORTHOLOGUE AFUA_5G07500)"/>
    <property type="match status" value="1"/>
</dbReference>
<dbReference type="InterPro" id="IPR001466">
    <property type="entry name" value="Beta-lactam-related"/>
</dbReference>
<dbReference type="SUPFAM" id="SSF56601">
    <property type="entry name" value="beta-lactamase/transpeptidase-like"/>
    <property type="match status" value="1"/>
</dbReference>
<evidence type="ECO:0000259" key="1">
    <source>
        <dbReference type="Pfam" id="PF00144"/>
    </source>
</evidence>
<feature type="domain" description="Beta-lactamase-related" evidence="1">
    <location>
        <begin position="10"/>
        <end position="381"/>
    </location>
</feature>
<evidence type="ECO:0000313" key="2">
    <source>
        <dbReference type="EMBL" id="MFC5988136.1"/>
    </source>
</evidence>
<dbReference type="GO" id="GO:0016787">
    <property type="term" value="F:hydrolase activity"/>
    <property type="evidence" value="ECO:0007669"/>
    <property type="project" value="UniProtKB-KW"/>
</dbReference>
<gene>
    <name evidence="2" type="ORF">ACFPXP_17170</name>
</gene>
<reference evidence="3" key="1">
    <citation type="journal article" date="2019" name="Int. J. Syst. Evol. Microbiol.">
        <title>The Global Catalogue of Microorganisms (GCM) 10K type strain sequencing project: providing services to taxonomists for standard genome sequencing and annotation.</title>
        <authorList>
            <consortium name="The Broad Institute Genomics Platform"/>
            <consortium name="The Broad Institute Genome Sequencing Center for Infectious Disease"/>
            <person name="Wu L."/>
            <person name="Ma J."/>
        </authorList>
    </citation>
    <scope>NUCLEOTIDE SEQUENCE [LARGE SCALE GENOMIC DNA]</scope>
    <source>
        <strain evidence="3">CCM 8749</strain>
    </source>
</reference>
<protein>
    <submittedName>
        <fullName evidence="2">Serine hydrolase domain-containing protein</fullName>
        <ecNumber evidence="2">3.-.-.-</ecNumber>
    </submittedName>
</protein>